<dbReference type="NCBIfam" id="TIGR01877">
    <property type="entry name" value="cas_cas6"/>
    <property type="match status" value="1"/>
</dbReference>
<dbReference type="GO" id="GO:0003723">
    <property type="term" value="F:RNA binding"/>
    <property type="evidence" value="ECO:0007669"/>
    <property type="project" value="UniProtKB-KW"/>
</dbReference>
<dbReference type="GO" id="GO:0016788">
    <property type="term" value="F:hydrolase activity, acting on ester bonds"/>
    <property type="evidence" value="ECO:0007669"/>
    <property type="project" value="InterPro"/>
</dbReference>
<dbReference type="AlphaFoldDB" id="A0A1R1MJC4"/>
<dbReference type="PANTHER" id="PTHR36984:SF1">
    <property type="entry name" value="CRISPR-ASSOCIATED ENDORIBONUCLEASE CAS6 1"/>
    <property type="match status" value="1"/>
</dbReference>
<accession>A0A1R1MJC4</accession>
<dbReference type="Pfam" id="PF21350">
    <property type="entry name" value="Cas6_I-A"/>
    <property type="match status" value="1"/>
</dbReference>
<dbReference type="InterPro" id="IPR010156">
    <property type="entry name" value="CRISPR-assoc_prot_Cas6"/>
</dbReference>
<evidence type="ECO:0000313" key="9">
    <source>
        <dbReference type="Proteomes" id="UP000187408"/>
    </source>
</evidence>
<keyword evidence="9" id="KW-1185">Reference proteome</keyword>
<evidence type="ECO:0000256" key="5">
    <source>
        <dbReference type="PIRSR" id="PIRSR005054-1"/>
    </source>
</evidence>
<gene>
    <name evidence="8" type="ORF">BLW93_08305</name>
</gene>
<comment type="similarity">
    <text evidence="1 4">Belongs to the CRISPR-associated protein Cas6/Cse3/CasE family.</text>
</comment>
<feature type="active site" description="Proton donor" evidence="6">
    <location>
        <position position="40"/>
    </location>
</feature>
<dbReference type="EMBL" id="MOEN01000044">
    <property type="protein sequence ID" value="OMH39863.1"/>
    <property type="molecule type" value="Genomic_DNA"/>
</dbReference>
<reference evidence="8 9" key="1">
    <citation type="submission" date="2016-10" db="EMBL/GenBank/DDBJ databases">
        <title>Genome sequence of a sulfur-reducing bacterium Desulfurobacterium indicum K6013.</title>
        <authorList>
            <person name="Cao J."/>
            <person name="Shao Z."/>
            <person name="Alain K."/>
            <person name="Jebbar M."/>
        </authorList>
    </citation>
    <scope>NUCLEOTIDE SEQUENCE [LARGE SCALE GENOMIC DNA]</scope>
    <source>
        <strain evidence="8 9">K6013</strain>
    </source>
</reference>
<proteinExistence type="inferred from homology"/>
<keyword evidence="3" id="KW-0051">Antiviral defense</keyword>
<dbReference type="InterPro" id="IPR049435">
    <property type="entry name" value="Cas_Cas6_C"/>
</dbReference>
<comment type="caution">
    <text evidence="8">The sequence shown here is derived from an EMBL/GenBank/DDBJ whole genome shotgun (WGS) entry which is preliminary data.</text>
</comment>
<evidence type="ECO:0000256" key="1">
    <source>
        <dbReference type="ARBA" id="ARBA00005937"/>
    </source>
</evidence>
<dbReference type="CDD" id="cd21140">
    <property type="entry name" value="Cas6_I-like"/>
    <property type="match status" value="1"/>
</dbReference>
<dbReference type="RefSeq" id="WP_076713625.1">
    <property type="nucleotide sequence ID" value="NZ_MOEN01000044.1"/>
</dbReference>
<name>A0A1R1MJC4_9BACT</name>
<keyword evidence="2" id="KW-0694">RNA-binding</keyword>
<feature type="site" description="Transition state stabilizer" evidence="5">
    <location>
        <position position="52"/>
    </location>
</feature>
<sequence>MKLKLTFEAEKNVELPIHYNYILQGFIYNNLAKPFADFLHNEGYRYGNQIFKLITFSKIYGRKKILKKEKKIIFSPSFHIYISAIDTHILQNIAVELIQKENLRLHRNFISLKSVETIKEPVTSTKTILKTISPITVHESLNRKTMYYNPYQEKFYKLLEENLRKKVAVITGNKNAEILIKPVEGTKYKKIITYYKNNFVIEAWDGKFQIEAPPEIIKIALSTGIGARNSQGFGMVAVSEECNERRN</sequence>
<evidence type="ECO:0000313" key="8">
    <source>
        <dbReference type="EMBL" id="OMH39863.1"/>
    </source>
</evidence>
<dbReference type="Gene3D" id="3.30.70.1900">
    <property type="match status" value="1"/>
</dbReference>
<dbReference type="PANTHER" id="PTHR36984">
    <property type="entry name" value="CRISPR-ASSOCIATED ENDORIBONUCLEASE CAS6 1"/>
    <property type="match status" value="1"/>
</dbReference>
<protein>
    <recommendedName>
        <fullName evidence="4">CRISPR-associated endoribonuclease</fullName>
    </recommendedName>
</protein>
<dbReference type="InterPro" id="IPR045747">
    <property type="entry name" value="CRISPR-assoc_prot_Cas6_N_sf"/>
</dbReference>
<feature type="active site" description="Proton acceptor" evidence="6">
    <location>
        <position position="28"/>
    </location>
</feature>
<evidence type="ECO:0000256" key="3">
    <source>
        <dbReference type="ARBA" id="ARBA00023118"/>
    </source>
</evidence>
<evidence type="ECO:0000259" key="7">
    <source>
        <dbReference type="Pfam" id="PF01881"/>
    </source>
</evidence>
<evidence type="ECO:0000256" key="6">
    <source>
        <dbReference type="PIRSR" id="PIRSR005054-50"/>
    </source>
</evidence>
<dbReference type="STRING" id="1914305.BLW93_08305"/>
<dbReference type="Proteomes" id="UP000187408">
    <property type="component" value="Unassembled WGS sequence"/>
</dbReference>
<feature type="domain" description="CRISPR associated protein Cas6 C-terminal" evidence="7">
    <location>
        <begin position="119"/>
        <end position="238"/>
    </location>
</feature>
<dbReference type="OrthoDB" id="9797488at2"/>
<organism evidence="8 9">
    <name type="scientific">Desulfurobacterium indicum</name>
    <dbReference type="NCBI Taxonomy" id="1914305"/>
    <lineage>
        <taxon>Bacteria</taxon>
        <taxon>Pseudomonadati</taxon>
        <taxon>Aquificota</taxon>
        <taxon>Aquificia</taxon>
        <taxon>Desulfurobacteriales</taxon>
        <taxon>Desulfurobacteriaceae</taxon>
        <taxon>Desulfurobacterium</taxon>
    </lineage>
</organism>
<dbReference type="Gene3D" id="3.30.70.1890">
    <property type="match status" value="1"/>
</dbReference>
<evidence type="ECO:0000256" key="2">
    <source>
        <dbReference type="ARBA" id="ARBA00022884"/>
    </source>
</evidence>
<dbReference type="Pfam" id="PF01881">
    <property type="entry name" value="Cas_Cas6_C"/>
    <property type="match status" value="1"/>
</dbReference>
<dbReference type="PIRSF" id="PIRSF005054">
    <property type="entry name" value="PF1131"/>
    <property type="match status" value="1"/>
</dbReference>
<dbReference type="GO" id="GO:0051607">
    <property type="term" value="P:defense response to virus"/>
    <property type="evidence" value="ECO:0007669"/>
    <property type="project" value="UniProtKB-KW"/>
</dbReference>
<comment type="function">
    <text evidence="4">CRISPR (clustered regularly interspaced short palindromic repeat), is an adaptive immune system that provides protection against mobile genetic elements (viruses, transposable elements and conjugative plasmids). CRISPR clusters contain sequences complementary to antecedent mobile elements and target invading nucleic acids. CRISPR clusters are transcribed and processed into CRISPR RNA (crRNA).</text>
</comment>
<evidence type="ECO:0000256" key="4">
    <source>
        <dbReference type="PIRNR" id="PIRNR005054"/>
    </source>
</evidence>